<reference evidence="1" key="1">
    <citation type="journal article" date="2019" name="bioRxiv">
        <title>The Genome of the Zebra Mussel, Dreissena polymorpha: A Resource for Invasive Species Research.</title>
        <authorList>
            <person name="McCartney M.A."/>
            <person name="Auch B."/>
            <person name="Kono T."/>
            <person name="Mallez S."/>
            <person name="Zhang Y."/>
            <person name="Obille A."/>
            <person name="Becker A."/>
            <person name="Abrahante J.E."/>
            <person name="Garbe J."/>
            <person name="Badalamenti J.P."/>
            <person name="Herman A."/>
            <person name="Mangelson H."/>
            <person name="Liachko I."/>
            <person name="Sullivan S."/>
            <person name="Sone E.D."/>
            <person name="Koren S."/>
            <person name="Silverstein K.A.T."/>
            <person name="Beckman K.B."/>
            <person name="Gohl D.M."/>
        </authorList>
    </citation>
    <scope>NUCLEOTIDE SEQUENCE</scope>
    <source>
        <strain evidence="1">Duluth1</strain>
        <tissue evidence="1">Whole animal</tissue>
    </source>
</reference>
<dbReference type="EMBL" id="JAIWYP010000002">
    <property type="protein sequence ID" value="KAH3870884.1"/>
    <property type="molecule type" value="Genomic_DNA"/>
</dbReference>
<comment type="caution">
    <text evidence="1">The sequence shown here is derived from an EMBL/GenBank/DDBJ whole genome shotgun (WGS) entry which is preliminary data.</text>
</comment>
<evidence type="ECO:0000313" key="2">
    <source>
        <dbReference type="Proteomes" id="UP000828390"/>
    </source>
</evidence>
<evidence type="ECO:0000313" key="1">
    <source>
        <dbReference type="EMBL" id="KAH3870884.1"/>
    </source>
</evidence>
<accession>A0A9D4RJR1</accession>
<reference evidence="1" key="2">
    <citation type="submission" date="2020-11" db="EMBL/GenBank/DDBJ databases">
        <authorList>
            <person name="McCartney M.A."/>
            <person name="Auch B."/>
            <person name="Kono T."/>
            <person name="Mallez S."/>
            <person name="Becker A."/>
            <person name="Gohl D.M."/>
            <person name="Silverstein K.A.T."/>
            <person name="Koren S."/>
            <person name="Bechman K.B."/>
            <person name="Herman A."/>
            <person name="Abrahante J.E."/>
            <person name="Garbe J."/>
        </authorList>
    </citation>
    <scope>NUCLEOTIDE SEQUENCE</scope>
    <source>
        <strain evidence="1">Duluth1</strain>
        <tissue evidence="1">Whole animal</tissue>
    </source>
</reference>
<name>A0A9D4RJR1_DREPO</name>
<gene>
    <name evidence="1" type="ORF">DPMN_034075</name>
</gene>
<sequence length="182" mass="20298">MCKDADKMTTKADGEMVFRENGLAKTICLGQGASLIINADNEMLANAMFDSPTSTNYITLPRELALTTKSLNTCAVDGAPVWLDNARRMAFLENHLAKTMRPDQFENSIMSLDDMEEMRQMILLADTRPLNTWSVRACLDNERSFFHGNMANLCSFTTRPMCNALLSSSNGLSFNGYCLNRT</sequence>
<proteinExistence type="predicted"/>
<protein>
    <submittedName>
        <fullName evidence="1">Uncharacterized protein</fullName>
    </submittedName>
</protein>
<keyword evidence="2" id="KW-1185">Reference proteome</keyword>
<dbReference type="Proteomes" id="UP000828390">
    <property type="component" value="Unassembled WGS sequence"/>
</dbReference>
<dbReference type="AlphaFoldDB" id="A0A9D4RJR1"/>
<organism evidence="1 2">
    <name type="scientific">Dreissena polymorpha</name>
    <name type="common">Zebra mussel</name>
    <name type="synonym">Mytilus polymorpha</name>
    <dbReference type="NCBI Taxonomy" id="45954"/>
    <lineage>
        <taxon>Eukaryota</taxon>
        <taxon>Metazoa</taxon>
        <taxon>Spiralia</taxon>
        <taxon>Lophotrochozoa</taxon>
        <taxon>Mollusca</taxon>
        <taxon>Bivalvia</taxon>
        <taxon>Autobranchia</taxon>
        <taxon>Heteroconchia</taxon>
        <taxon>Euheterodonta</taxon>
        <taxon>Imparidentia</taxon>
        <taxon>Neoheterodontei</taxon>
        <taxon>Myida</taxon>
        <taxon>Dreissenoidea</taxon>
        <taxon>Dreissenidae</taxon>
        <taxon>Dreissena</taxon>
    </lineage>
</organism>